<evidence type="ECO:0000313" key="1">
    <source>
        <dbReference type="EMBL" id="MBM3095755.1"/>
    </source>
</evidence>
<proteinExistence type="predicted"/>
<dbReference type="RefSeq" id="WP_057210177.1">
    <property type="nucleotide sequence ID" value="NZ_CP083373.1"/>
</dbReference>
<accession>A0AAW4FWF3</accession>
<dbReference type="EMBL" id="WXFA01000055">
    <property type="protein sequence ID" value="MBM3095755.1"/>
    <property type="molecule type" value="Genomic_DNA"/>
</dbReference>
<gene>
    <name evidence="1" type="ORF">GFB56_34180</name>
</gene>
<sequence>MFNRTNHRSIHFNRPFQLPDTEETFAAGDYDVDEDEVLIEGFSWLASRRVATFIKVPATIENQYRMRLIAIEPDELERIITLDGAGNIPHSQPHA</sequence>
<comment type="caution">
    <text evidence="1">The sequence shown here is derived from an EMBL/GenBank/DDBJ whole genome shotgun (WGS) entry which is preliminary data.</text>
</comment>
<keyword evidence="2" id="KW-1185">Reference proteome</keyword>
<reference evidence="1 2" key="1">
    <citation type="submission" date="2020-01" db="EMBL/GenBank/DDBJ databases">
        <title>Draft genome assembly of Ensifer adhaerens T173.</title>
        <authorList>
            <person name="Craig J.E."/>
            <person name="Stinchcombe J.R."/>
        </authorList>
    </citation>
    <scope>NUCLEOTIDE SEQUENCE [LARGE SCALE GENOMIC DNA]</scope>
    <source>
        <strain evidence="1 2">T173</strain>
    </source>
</reference>
<dbReference type="Proteomes" id="UP000744980">
    <property type="component" value="Unassembled WGS sequence"/>
</dbReference>
<evidence type="ECO:0000313" key="2">
    <source>
        <dbReference type="Proteomes" id="UP000744980"/>
    </source>
</evidence>
<organism evidence="1 2">
    <name type="scientific">Ensifer canadensis</name>
    <dbReference type="NCBI Taxonomy" id="555315"/>
    <lineage>
        <taxon>Bacteria</taxon>
        <taxon>Pseudomonadati</taxon>
        <taxon>Pseudomonadota</taxon>
        <taxon>Alphaproteobacteria</taxon>
        <taxon>Hyphomicrobiales</taxon>
        <taxon>Rhizobiaceae</taxon>
        <taxon>Sinorhizobium/Ensifer group</taxon>
        <taxon>Ensifer</taxon>
    </lineage>
</organism>
<name>A0AAW4FWF3_9HYPH</name>
<protein>
    <submittedName>
        <fullName evidence="1">Uncharacterized protein</fullName>
    </submittedName>
</protein>
<dbReference type="AlphaFoldDB" id="A0AAW4FWF3"/>